<dbReference type="PANTHER" id="PTHR44846">
    <property type="entry name" value="MANNOSYL-D-GLYCERATE TRANSPORT/METABOLISM SYSTEM REPRESSOR MNGR-RELATED"/>
    <property type="match status" value="1"/>
</dbReference>
<dbReference type="PROSITE" id="PS50949">
    <property type="entry name" value="HTH_GNTR"/>
    <property type="match status" value="1"/>
</dbReference>
<dbReference type="Pfam" id="PF07702">
    <property type="entry name" value="UTRA"/>
    <property type="match status" value="1"/>
</dbReference>
<dbReference type="RefSeq" id="WP_228973728.1">
    <property type="nucleotide sequence ID" value="NZ_CAJQYY010000001.1"/>
</dbReference>
<dbReference type="InterPro" id="IPR028978">
    <property type="entry name" value="Chorismate_lyase_/UTRA_dom_sf"/>
</dbReference>
<dbReference type="Proteomes" id="UP000789752">
    <property type="component" value="Unassembled WGS sequence"/>
</dbReference>
<dbReference type="InterPro" id="IPR000524">
    <property type="entry name" value="Tscrpt_reg_HTH_GntR"/>
</dbReference>
<keyword evidence="3" id="KW-0804">Transcription</keyword>
<evidence type="ECO:0000259" key="4">
    <source>
        <dbReference type="PROSITE" id="PS50949"/>
    </source>
</evidence>
<dbReference type="InterPro" id="IPR036388">
    <property type="entry name" value="WH-like_DNA-bd_sf"/>
</dbReference>
<dbReference type="SUPFAM" id="SSF64288">
    <property type="entry name" value="Chorismate lyase-like"/>
    <property type="match status" value="1"/>
</dbReference>
<name>A0ABN7QK11_9BURK</name>
<gene>
    <name evidence="5" type="primary">nagR_1</name>
    <name evidence="5" type="ORF">R54767_00073</name>
</gene>
<dbReference type="SMART" id="SM00345">
    <property type="entry name" value="HTH_GNTR"/>
    <property type="match status" value="1"/>
</dbReference>
<organism evidence="5 6">
    <name type="scientific">Paraburkholderia gardini</name>
    <dbReference type="NCBI Taxonomy" id="2823469"/>
    <lineage>
        <taxon>Bacteria</taxon>
        <taxon>Pseudomonadati</taxon>
        <taxon>Pseudomonadota</taxon>
        <taxon>Betaproteobacteria</taxon>
        <taxon>Burkholderiales</taxon>
        <taxon>Burkholderiaceae</taxon>
        <taxon>Paraburkholderia</taxon>
    </lineage>
</organism>
<dbReference type="InterPro" id="IPR036390">
    <property type="entry name" value="WH_DNA-bd_sf"/>
</dbReference>
<dbReference type="Gene3D" id="1.10.10.10">
    <property type="entry name" value="Winged helix-like DNA-binding domain superfamily/Winged helix DNA-binding domain"/>
    <property type="match status" value="1"/>
</dbReference>
<dbReference type="PRINTS" id="PR00035">
    <property type="entry name" value="HTHGNTR"/>
</dbReference>
<dbReference type="SUPFAM" id="SSF46785">
    <property type="entry name" value="Winged helix' DNA-binding domain"/>
    <property type="match status" value="1"/>
</dbReference>
<evidence type="ECO:0000313" key="6">
    <source>
        <dbReference type="Proteomes" id="UP000789752"/>
    </source>
</evidence>
<keyword evidence="6" id="KW-1185">Reference proteome</keyword>
<dbReference type="InterPro" id="IPR050679">
    <property type="entry name" value="Bact_HTH_transcr_reg"/>
</dbReference>
<evidence type="ECO:0000256" key="3">
    <source>
        <dbReference type="ARBA" id="ARBA00023163"/>
    </source>
</evidence>
<dbReference type="InterPro" id="IPR011663">
    <property type="entry name" value="UTRA"/>
</dbReference>
<keyword evidence="1" id="KW-0805">Transcription regulation</keyword>
<dbReference type="EMBL" id="CAJQYY010000001">
    <property type="protein sequence ID" value="CAG4885748.1"/>
    <property type="molecule type" value="Genomic_DNA"/>
</dbReference>
<evidence type="ECO:0000256" key="1">
    <source>
        <dbReference type="ARBA" id="ARBA00023015"/>
    </source>
</evidence>
<accession>A0ABN7QK11</accession>
<feature type="domain" description="HTH gntR-type" evidence="4">
    <location>
        <begin position="9"/>
        <end position="77"/>
    </location>
</feature>
<protein>
    <submittedName>
        <fullName evidence="5">HTH-type transcriptional repressor NagR</fullName>
    </submittedName>
</protein>
<dbReference type="Gene3D" id="3.40.1410.10">
    <property type="entry name" value="Chorismate lyase-like"/>
    <property type="match status" value="1"/>
</dbReference>
<keyword evidence="2" id="KW-0238">DNA-binding</keyword>
<dbReference type="PANTHER" id="PTHR44846:SF1">
    <property type="entry name" value="MANNOSYL-D-GLYCERATE TRANSPORT_METABOLISM SYSTEM REPRESSOR MNGR-RELATED"/>
    <property type="match status" value="1"/>
</dbReference>
<evidence type="ECO:0000256" key="2">
    <source>
        <dbReference type="ARBA" id="ARBA00023125"/>
    </source>
</evidence>
<dbReference type="CDD" id="cd07377">
    <property type="entry name" value="WHTH_GntR"/>
    <property type="match status" value="1"/>
</dbReference>
<comment type="caution">
    <text evidence="5">The sequence shown here is derived from an EMBL/GenBank/DDBJ whole genome shotgun (WGS) entry which is preliminary data.</text>
</comment>
<dbReference type="Pfam" id="PF00392">
    <property type="entry name" value="GntR"/>
    <property type="match status" value="1"/>
</dbReference>
<evidence type="ECO:0000313" key="5">
    <source>
        <dbReference type="EMBL" id="CAG4885748.1"/>
    </source>
</evidence>
<dbReference type="SMART" id="SM00866">
    <property type="entry name" value="UTRA"/>
    <property type="match status" value="1"/>
</dbReference>
<proteinExistence type="predicted"/>
<sequence>MSKTATSSAPLYGRIRETLHARILDGTYPPGARLPTEQVLCESFGASRITIRQALEQLRRDGFVYKVHGQGTFVSAPRASQNISALHSFSEAMIPMGHHVANRLDGVRYLKAGKELGARLRLNAGERVAEITRVRLLDGAAVSFERTYLDEALGRRLANAELATRDIFHVIEQDCGIRIGYANVAIRSIPASDAVADALAVPVGSPVLCIERHVFDSADAPVLFEYLNFRGDAFQYQLQVKRPKSARTRTVKR</sequence>
<reference evidence="5 6" key="1">
    <citation type="submission" date="2021-04" db="EMBL/GenBank/DDBJ databases">
        <authorList>
            <person name="Vanwijnsberghe S."/>
        </authorList>
    </citation>
    <scope>NUCLEOTIDE SEQUENCE [LARGE SCALE GENOMIC DNA]</scope>
    <source>
        <strain evidence="5 6">LMG 32171</strain>
    </source>
</reference>